<feature type="signal peptide" evidence="2">
    <location>
        <begin position="1"/>
        <end position="22"/>
    </location>
</feature>
<dbReference type="InterPro" id="IPR042100">
    <property type="entry name" value="Bug_dom1"/>
</dbReference>
<dbReference type="PANTHER" id="PTHR42928:SF5">
    <property type="entry name" value="BLR1237 PROTEIN"/>
    <property type="match status" value="1"/>
</dbReference>
<dbReference type="CDD" id="cd07012">
    <property type="entry name" value="PBP2_Bug_TTT"/>
    <property type="match status" value="1"/>
</dbReference>
<evidence type="ECO:0000313" key="4">
    <source>
        <dbReference type="Proteomes" id="UP000532440"/>
    </source>
</evidence>
<dbReference type="AlphaFoldDB" id="A0A7W8HIK8"/>
<dbReference type="SUPFAM" id="SSF53850">
    <property type="entry name" value="Periplasmic binding protein-like II"/>
    <property type="match status" value="1"/>
</dbReference>
<dbReference type="PIRSF" id="PIRSF017082">
    <property type="entry name" value="YflP"/>
    <property type="match status" value="1"/>
</dbReference>
<evidence type="ECO:0000256" key="2">
    <source>
        <dbReference type="SAM" id="SignalP"/>
    </source>
</evidence>
<keyword evidence="2" id="KW-0732">Signal</keyword>
<proteinExistence type="inferred from homology"/>
<evidence type="ECO:0000256" key="1">
    <source>
        <dbReference type="ARBA" id="ARBA00006987"/>
    </source>
</evidence>
<sequence length="324" mass="34936">MRFSFKSILSIAALVCGSIAYAQDYPSRPVTLVVPAGPGGATDIIARVMAEEFSKRLKQPFVVENRTGASGMIGTQAVARATPDGYTLLLAYSTPIYYARHMFAKVPYDVTRDLAVLSEVATTSLVLTVNKDVPARNMKEFMAWAQQGKGKLSYGSYGTGSAGHLMSAYLSQSRNLEMSHVPYKSEGPYVQDLAGGVVPWGIGTLGPILPHVKSGRVRPLAVMAAKRLPELPDVPTMAEAGFTDKEFLTVAWFTLSAPAGTPKPILDLLEKQAREISQSTPMKARFQVFGLEGVGGSAEQFRRNFEATSPVIEKLVKVSGARTD</sequence>
<feature type="chain" id="PRO_5031212490" evidence="2">
    <location>
        <begin position="23"/>
        <end position="324"/>
    </location>
</feature>
<evidence type="ECO:0000313" key="3">
    <source>
        <dbReference type="EMBL" id="MBB5272598.1"/>
    </source>
</evidence>
<dbReference type="Pfam" id="PF03401">
    <property type="entry name" value="TctC"/>
    <property type="match status" value="1"/>
</dbReference>
<dbReference type="EMBL" id="JACHGB010000005">
    <property type="protein sequence ID" value="MBB5272598.1"/>
    <property type="molecule type" value="Genomic_DNA"/>
</dbReference>
<keyword evidence="4" id="KW-1185">Reference proteome</keyword>
<keyword evidence="3" id="KW-0675">Receptor</keyword>
<protein>
    <submittedName>
        <fullName evidence="3">Tripartite-type tricarboxylate transporter receptor subunit TctC</fullName>
    </submittedName>
</protein>
<accession>A0A7W8HIK8</accession>
<reference evidence="3 4" key="1">
    <citation type="submission" date="2020-08" db="EMBL/GenBank/DDBJ databases">
        <title>Genomic Encyclopedia of Type Strains, Phase IV (KMG-IV): sequencing the most valuable type-strain genomes for metagenomic binning, comparative biology and taxonomic classification.</title>
        <authorList>
            <person name="Goeker M."/>
        </authorList>
    </citation>
    <scope>NUCLEOTIDE SEQUENCE [LARGE SCALE GENOMIC DNA]</scope>
    <source>
        <strain evidence="3 4">DSM 29781</strain>
    </source>
</reference>
<dbReference type="Proteomes" id="UP000532440">
    <property type="component" value="Unassembled WGS sequence"/>
</dbReference>
<dbReference type="Gene3D" id="3.40.190.10">
    <property type="entry name" value="Periplasmic binding protein-like II"/>
    <property type="match status" value="1"/>
</dbReference>
<dbReference type="PANTHER" id="PTHR42928">
    <property type="entry name" value="TRICARBOXYLATE-BINDING PROTEIN"/>
    <property type="match status" value="1"/>
</dbReference>
<dbReference type="InterPro" id="IPR005064">
    <property type="entry name" value="BUG"/>
</dbReference>
<comment type="caution">
    <text evidence="3">The sequence shown here is derived from an EMBL/GenBank/DDBJ whole genome shotgun (WGS) entry which is preliminary data.</text>
</comment>
<dbReference type="RefSeq" id="WP_183968282.1">
    <property type="nucleotide sequence ID" value="NZ_BAABEW010000012.1"/>
</dbReference>
<dbReference type="Gene3D" id="3.40.190.150">
    <property type="entry name" value="Bordetella uptake gene, domain 1"/>
    <property type="match status" value="1"/>
</dbReference>
<name>A0A7W8HIK8_9BURK</name>
<organism evidence="3 4">
    <name type="scientific">Quisquiliibacterium transsilvanicum</name>
    <dbReference type="NCBI Taxonomy" id="1549638"/>
    <lineage>
        <taxon>Bacteria</taxon>
        <taxon>Pseudomonadati</taxon>
        <taxon>Pseudomonadota</taxon>
        <taxon>Betaproteobacteria</taxon>
        <taxon>Burkholderiales</taxon>
        <taxon>Burkholderiaceae</taxon>
        <taxon>Quisquiliibacterium</taxon>
    </lineage>
</organism>
<comment type="similarity">
    <text evidence="1">Belongs to the UPF0065 (bug) family.</text>
</comment>
<gene>
    <name evidence="3" type="ORF">HNQ70_002621</name>
</gene>